<dbReference type="RefSeq" id="WP_377933527.1">
    <property type="nucleotide sequence ID" value="NZ_JBHUEA010000009.1"/>
</dbReference>
<evidence type="ECO:0000313" key="2">
    <source>
        <dbReference type="Proteomes" id="UP001597347"/>
    </source>
</evidence>
<dbReference type="Proteomes" id="UP001597347">
    <property type="component" value="Unassembled WGS sequence"/>
</dbReference>
<name>A0ABW4LEH8_9MICO</name>
<dbReference type="InterPro" id="IPR046561">
    <property type="entry name" value="DUF6716"/>
</dbReference>
<accession>A0ABW4LEH8</accession>
<gene>
    <name evidence="1" type="ORF">ACFSBI_07330</name>
</gene>
<comment type="caution">
    <text evidence="1">The sequence shown here is derived from an EMBL/GenBank/DDBJ whole genome shotgun (WGS) entry which is preliminary data.</text>
</comment>
<dbReference type="EMBL" id="JBHUEA010000009">
    <property type="protein sequence ID" value="MFD1721359.1"/>
    <property type="molecule type" value="Genomic_DNA"/>
</dbReference>
<reference evidence="2" key="1">
    <citation type="journal article" date="2019" name="Int. J. Syst. Evol. Microbiol.">
        <title>The Global Catalogue of Microorganisms (GCM) 10K type strain sequencing project: providing services to taxonomists for standard genome sequencing and annotation.</title>
        <authorList>
            <consortium name="The Broad Institute Genomics Platform"/>
            <consortium name="The Broad Institute Genome Sequencing Center for Infectious Disease"/>
            <person name="Wu L."/>
            <person name="Ma J."/>
        </authorList>
    </citation>
    <scope>NUCLEOTIDE SEQUENCE [LARGE SCALE GENOMIC DNA]</scope>
    <source>
        <strain evidence="2">CGMCC 1.12471</strain>
    </source>
</reference>
<sequence>MHAVLITGFDSSLKWASRLAEALAARGIEPRLVAPTSVAAHRLGDAQIRAVTERPVRTAAWPQLVAEAAAADVAVPVLDGPNVERFFRDVHATGGRPVLGAGYVGMVLYDTVSGYLGRSLADVLAVNSRTDHAAFRLAATELGLPDGNLLLTGLALLPAAPAAPRRGPIRTVLLADQPTVPRQEADRVLLWDRLLRYAERHPDRQVLLKPRHRPGEDTFHRMRVAPETWAASRDLPPNLRIDHTPIDRQAGAVDLLLTVSSTAALEAVAAGTRVAFVADRVDDGSLNPPLLPSGLLRRFEQIERDELGEPHPEWLADVFPAADGLAPAERFAERLAAVAAGDAPRLHDALWDSGVHRARRETEAARASFGSARRRLTPRRIAAGGLRRALAVLVR</sequence>
<protein>
    <submittedName>
        <fullName evidence="1">DUF6716 putative glycosyltransferase</fullName>
    </submittedName>
</protein>
<proteinExistence type="predicted"/>
<organism evidence="1 2">
    <name type="scientific">Amnibacterium endophyticum</name>
    <dbReference type="NCBI Taxonomy" id="2109337"/>
    <lineage>
        <taxon>Bacteria</taxon>
        <taxon>Bacillati</taxon>
        <taxon>Actinomycetota</taxon>
        <taxon>Actinomycetes</taxon>
        <taxon>Micrococcales</taxon>
        <taxon>Microbacteriaceae</taxon>
        <taxon>Amnibacterium</taxon>
    </lineage>
</organism>
<evidence type="ECO:0000313" key="1">
    <source>
        <dbReference type="EMBL" id="MFD1721359.1"/>
    </source>
</evidence>
<keyword evidence="2" id="KW-1185">Reference proteome</keyword>
<dbReference type="Pfam" id="PF20471">
    <property type="entry name" value="DUF6716"/>
    <property type="match status" value="1"/>
</dbReference>